<dbReference type="SUPFAM" id="SSF55931">
    <property type="entry name" value="Glutamine synthetase/guanido kinase"/>
    <property type="match status" value="1"/>
</dbReference>
<keyword evidence="11" id="KW-1185">Reference proteome</keyword>
<name>A0ABP3D8Q7_9GAMM</name>
<evidence type="ECO:0000256" key="7">
    <source>
        <dbReference type="RuleBase" id="RU000384"/>
    </source>
</evidence>
<gene>
    <name evidence="10" type="primary">glnT_2</name>
    <name evidence="10" type="ORF">GCM10008964_17150</name>
</gene>
<keyword evidence="2 10" id="KW-0436">Ligase</keyword>
<reference evidence="11" key="1">
    <citation type="journal article" date="2019" name="Int. J. Syst. Evol. Microbiol.">
        <title>The Global Catalogue of Microorganisms (GCM) 10K type strain sequencing project: providing services to taxonomists for standard genome sequencing and annotation.</title>
        <authorList>
            <consortium name="The Broad Institute Genomics Platform"/>
            <consortium name="The Broad Institute Genome Sequencing Center for Infectious Disease"/>
            <person name="Wu L."/>
            <person name="Ma J."/>
        </authorList>
    </citation>
    <scope>NUCLEOTIDE SEQUENCE [LARGE SCALE GENOMIC DNA]</scope>
    <source>
        <strain evidence="11">JCM 6886</strain>
    </source>
</reference>
<keyword evidence="3" id="KW-0547">Nucleotide-binding</keyword>
<comment type="caution">
    <text evidence="10">The sequence shown here is derived from an EMBL/GenBank/DDBJ whole genome shotgun (WGS) entry which is preliminary data.</text>
</comment>
<keyword evidence="4" id="KW-0067">ATP-binding</keyword>
<feature type="domain" description="GS catalytic" evidence="9">
    <location>
        <begin position="114"/>
        <end position="455"/>
    </location>
</feature>
<dbReference type="PANTHER" id="PTHR43785">
    <property type="entry name" value="GAMMA-GLUTAMYLPUTRESCINE SYNTHETASE"/>
    <property type="match status" value="1"/>
</dbReference>
<comment type="similarity">
    <text evidence="6 7">Belongs to the glutamine synthetase family.</text>
</comment>
<dbReference type="InterPro" id="IPR017536">
    <property type="entry name" value="Glutamine_synthetase_typeIII"/>
</dbReference>
<comment type="cofactor">
    <cofactor evidence="1">
        <name>Mg(2+)</name>
        <dbReference type="ChEBI" id="CHEBI:18420"/>
    </cofactor>
</comment>
<dbReference type="InterPro" id="IPR008146">
    <property type="entry name" value="Gln_synth_cat_dom"/>
</dbReference>
<dbReference type="PROSITE" id="PS51986">
    <property type="entry name" value="GS_BETA_GRASP"/>
    <property type="match status" value="1"/>
</dbReference>
<proteinExistence type="inferred from homology"/>
<evidence type="ECO:0000259" key="8">
    <source>
        <dbReference type="PROSITE" id="PS51986"/>
    </source>
</evidence>
<evidence type="ECO:0000256" key="5">
    <source>
        <dbReference type="ARBA" id="ARBA00022842"/>
    </source>
</evidence>
<dbReference type="Gene3D" id="3.10.20.70">
    <property type="entry name" value="Glutamine synthetase, N-terminal domain"/>
    <property type="match status" value="1"/>
</dbReference>
<dbReference type="EMBL" id="BAAADG010000005">
    <property type="protein sequence ID" value="GAA0226144.1"/>
    <property type="molecule type" value="Genomic_DNA"/>
</dbReference>
<keyword evidence="5" id="KW-0460">Magnesium</keyword>
<dbReference type="InterPro" id="IPR014746">
    <property type="entry name" value="Gln_synth/guanido_kin_cat_dom"/>
</dbReference>
<evidence type="ECO:0000259" key="9">
    <source>
        <dbReference type="PROSITE" id="PS51987"/>
    </source>
</evidence>
<dbReference type="GO" id="GO:0016874">
    <property type="term" value="F:ligase activity"/>
    <property type="evidence" value="ECO:0007669"/>
    <property type="project" value="UniProtKB-KW"/>
</dbReference>
<dbReference type="Pfam" id="PF00120">
    <property type="entry name" value="Gln-synt_C"/>
    <property type="match status" value="1"/>
</dbReference>
<feature type="domain" description="GS beta-grasp" evidence="8">
    <location>
        <begin position="25"/>
        <end position="108"/>
    </location>
</feature>
<evidence type="ECO:0000256" key="4">
    <source>
        <dbReference type="ARBA" id="ARBA00022840"/>
    </source>
</evidence>
<dbReference type="RefSeq" id="WP_286303881.1">
    <property type="nucleotide sequence ID" value="NZ_AP027741.1"/>
</dbReference>
<protein>
    <submittedName>
        <fullName evidence="10">Type III glutamate--ammonia ligase</fullName>
    </submittedName>
</protein>
<sequence length="455" mass="50561">MKYEYDPKASPAEQLAHAQKFLAENNVKYVLAQFVDIHGVAKVKSVPADHLEDIVKTGAGFAGGAIWGMGIKPNGPDYMAMGDLSTLSLLPWQPGYARLICDGHVNGEPYSHDSRVVLKKQVSRLTEKGWVLYTGLEPEFSLLKKDEFGHLHPFDPTDTLQKPCYDYKGITRQSAFLEKLTESLIDVGLDIYQIDHEDANGQFEINYTYADALKSADDYVMFKMAASEIANEMGMVCSFMSKPFSNRPGNGMHMHMSIGDGEKSLFHDDSDETGHGLSKLAYHFMAGILAHAPALSAIAAPTVNSYKRLVVGRSLSGATWAPAYISYGNNNRSTMVRIPYGRIELRLPDGTCNPYLTAAAAIAAGLDGVERQLEAGPGYDINLYDLSPEELEEKGIGILPQNLHEALTALEKDDVIKGALGEEFVKEFLELKHMEWVEYMRHVSDWEINRYVEFY</sequence>
<evidence type="ECO:0000256" key="2">
    <source>
        <dbReference type="ARBA" id="ARBA00022598"/>
    </source>
</evidence>
<organism evidence="10 11">
    <name type="scientific">Methylophaga marina</name>
    <dbReference type="NCBI Taxonomy" id="45495"/>
    <lineage>
        <taxon>Bacteria</taxon>
        <taxon>Pseudomonadati</taxon>
        <taxon>Pseudomonadota</taxon>
        <taxon>Gammaproteobacteria</taxon>
        <taxon>Thiotrichales</taxon>
        <taxon>Piscirickettsiaceae</taxon>
        <taxon>Methylophaga</taxon>
    </lineage>
</organism>
<dbReference type="InterPro" id="IPR027303">
    <property type="entry name" value="Gln_synth_gly_rich_site"/>
</dbReference>
<evidence type="ECO:0000313" key="11">
    <source>
        <dbReference type="Proteomes" id="UP001501476"/>
    </source>
</evidence>
<dbReference type="PANTHER" id="PTHR43785:SF12">
    <property type="entry name" value="TYPE-1 GLUTAMINE SYNTHETASE 2"/>
    <property type="match status" value="1"/>
</dbReference>
<dbReference type="PROSITE" id="PS51987">
    <property type="entry name" value="GS_CATALYTIC"/>
    <property type="match status" value="1"/>
</dbReference>
<evidence type="ECO:0000256" key="6">
    <source>
        <dbReference type="PROSITE-ProRule" id="PRU01330"/>
    </source>
</evidence>
<dbReference type="Proteomes" id="UP001501476">
    <property type="component" value="Unassembled WGS sequence"/>
</dbReference>
<dbReference type="SUPFAM" id="SSF54368">
    <property type="entry name" value="Glutamine synthetase, N-terminal domain"/>
    <property type="match status" value="1"/>
</dbReference>
<dbReference type="InterPro" id="IPR036651">
    <property type="entry name" value="Gln_synt_N_sf"/>
</dbReference>
<dbReference type="NCBIfam" id="TIGR03105">
    <property type="entry name" value="gln_synth_III"/>
    <property type="match status" value="1"/>
</dbReference>
<evidence type="ECO:0000313" key="10">
    <source>
        <dbReference type="EMBL" id="GAA0226144.1"/>
    </source>
</evidence>
<dbReference type="InterPro" id="IPR008147">
    <property type="entry name" value="Gln_synt_N"/>
</dbReference>
<evidence type="ECO:0000256" key="3">
    <source>
        <dbReference type="ARBA" id="ARBA00022741"/>
    </source>
</evidence>
<dbReference type="SMART" id="SM01230">
    <property type="entry name" value="Gln-synt_C"/>
    <property type="match status" value="1"/>
</dbReference>
<accession>A0ABP3D8Q7</accession>
<evidence type="ECO:0000256" key="1">
    <source>
        <dbReference type="ARBA" id="ARBA00001946"/>
    </source>
</evidence>
<dbReference type="Gene3D" id="3.30.590.10">
    <property type="entry name" value="Glutamine synthetase/guanido kinase, catalytic domain"/>
    <property type="match status" value="1"/>
</dbReference>
<dbReference type="PROSITE" id="PS00181">
    <property type="entry name" value="GLNA_ATP"/>
    <property type="match status" value="1"/>
</dbReference>